<proteinExistence type="predicted"/>
<reference evidence="2 3" key="1">
    <citation type="journal article" date="2016" name="Genome Biol. Evol.">
        <title>Divergent and convergent evolution of fungal pathogenicity.</title>
        <authorList>
            <person name="Shang Y."/>
            <person name="Xiao G."/>
            <person name="Zheng P."/>
            <person name="Cen K."/>
            <person name="Zhan S."/>
            <person name="Wang C."/>
        </authorList>
    </citation>
    <scope>NUCLEOTIDE SEQUENCE [LARGE SCALE GENOMIC DNA]</scope>
    <source>
        <strain evidence="2 3">RCEF 264</strain>
    </source>
</reference>
<keyword evidence="3" id="KW-1185">Reference proteome</keyword>
<evidence type="ECO:0000313" key="3">
    <source>
        <dbReference type="Proteomes" id="UP000076874"/>
    </source>
</evidence>
<dbReference type="EMBL" id="AZHD01000028">
    <property type="protein sequence ID" value="OAA53615.1"/>
    <property type="molecule type" value="Genomic_DNA"/>
</dbReference>
<dbReference type="AlphaFoldDB" id="A0A162I885"/>
<dbReference type="OrthoDB" id="4359806at2759"/>
<sequence length="284" mass="30915">MLSTAPAVAFLHLALLAGPAAAVFGLHNQPPKAVTTRADDFPWTNPFGKYHAPLAATCTAQRTFRANEFLLHDLFEAEPKGLWPYADALKGVFSGRPYPGGWDGLDPHMYDRPLLSMAYADVPVAVREWIEEQERAVDGEGGDDGGDKTKSGKNLFAVFERAHDGTTKVPKTVRPQATLEKARMFRPLDKKRIVVFAPGALYRILPLWVAEDSACKDQLLDLANYSPTPKDGAVVAWTTLHTATDRHKDDRGMTFTIKAQVLADDAVSAAGADKAADGTSKDEL</sequence>
<feature type="signal peptide" evidence="1">
    <location>
        <begin position="1"/>
        <end position="22"/>
    </location>
</feature>
<accession>A0A162I885</accession>
<comment type="caution">
    <text evidence="2">The sequence shown here is derived from an EMBL/GenBank/DDBJ whole genome shotgun (WGS) entry which is preliminary data.</text>
</comment>
<evidence type="ECO:0000313" key="2">
    <source>
        <dbReference type="EMBL" id="OAA53615.1"/>
    </source>
</evidence>
<organism evidence="2 3">
    <name type="scientific">Niveomyces insectorum RCEF 264</name>
    <dbReference type="NCBI Taxonomy" id="1081102"/>
    <lineage>
        <taxon>Eukaryota</taxon>
        <taxon>Fungi</taxon>
        <taxon>Dikarya</taxon>
        <taxon>Ascomycota</taxon>
        <taxon>Pezizomycotina</taxon>
        <taxon>Sordariomycetes</taxon>
        <taxon>Hypocreomycetidae</taxon>
        <taxon>Hypocreales</taxon>
        <taxon>Cordycipitaceae</taxon>
        <taxon>Niveomyces</taxon>
    </lineage>
</organism>
<dbReference type="Proteomes" id="UP000076874">
    <property type="component" value="Unassembled WGS sequence"/>
</dbReference>
<feature type="chain" id="PRO_5007835278" evidence="1">
    <location>
        <begin position="23"/>
        <end position="284"/>
    </location>
</feature>
<keyword evidence="1" id="KW-0732">Signal</keyword>
<protein>
    <submittedName>
        <fullName evidence="2">Uncharacterized protein</fullName>
    </submittedName>
</protein>
<gene>
    <name evidence="2" type="ORF">SPI_09322</name>
</gene>
<evidence type="ECO:0000256" key="1">
    <source>
        <dbReference type="SAM" id="SignalP"/>
    </source>
</evidence>
<name>A0A162I885_9HYPO</name>